<evidence type="ECO:0000256" key="3">
    <source>
        <dbReference type="ARBA" id="ARBA00023125"/>
    </source>
</evidence>
<comment type="subcellular location">
    <subcellularLocation>
        <location evidence="1">Nucleus</location>
    </subcellularLocation>
</comment>
<dbReference type="EMBL" id="JBFOLJ010000008">
    <property type="protein sequence ID" value="KAL2515935.1"/>
    <property type="molecule type" value="Genomic_DNA"/>
</dbReference>
<keyword evidence="2" id="KW-0805">Transcription regulation</keyword>
<organism evidence="6 7">
    <name type="scientific">Forsythia ovata</name>
    <dbReference type="NCBI Taxonomy" id="205694"/>
    <lineage>
        <taxon>Eukaryota</taxon>
        <taxon>Viridiplantae</taxon>
        <taxon>Streptophyta</taxon>
        <taxon>Embryophyta</taxon>
        <taxon>Tracheophyta</taxon>
        <taxon>Spermatophyta</taxon>
        <taxon>Magnoliopsida</taxon>
        <taxon>eudicotyledons</taxon>
        <taxon>Gunneridae</taxon>
        <taxon>Pentapetalae</taxon>
        <taxon>asterids</taxon>
        <taxon>lamiids</taxon>
        <taxon>Lamiales</taxon>
        <taxon>Oleaceae</taxon>
        <taxon>Forsythieae</taxon>
        <taxon>Forsythia</taxon>
    </lineage>
</organism>
<gene>
    <name evidence="6" type="ORF">Fot_29906</name>
</gene>
<evidence type="ECO:0000256" key="4">
    <source>
        <dbReference type="ARBA" id="ARBA00023163"/>
    </source>
</evidence>
<evidence type="ECO:0008006" key="8">
    <source>
        <dbReference type="Google" id="ProtNLM"/>
    </source>
</evidence>
<dbReference type="GO" id="GO:0003677">
    <property type="term" value="F:DNA binding"/>
    <property type="evidence" value="ECO:0007669"/>
    <property type="project" value="UniProtKB-KW"/>
</dbReference>
<dbReference type="Proteomes" id="UP001604277">
    <property type="component" value="Unassembled WGS sequence"/>
</dbReference>
<dbReference type="SUPFAM" id="SSF101936">
    <property type="entry name" value="DNA-binding pseudobarrel domain"/>
    <property type="match status" value="1"/>
</dbReference>
<keyword evidence="3" id="KW-0238">DNA-binding</keyword>
<dbReference type="PANTHER" id="PTHR34269:SF11">
    <property type="entry name" value="B3 DOMAIN PROTEIN"/>
    <property type="match status" value="1"/>
</dbReference>
<evidence type="ECO:0000313" key="7">
    <source>
        <dbReference type="Proteomes" id="UP001604277"/>
    </source>
</evidence>
<evidence type="ECO:0000256" key="5">
    <source>
        <dbReference type="ARBA" id="ARBA00023242"/>
    </source>
</evidence>
<reference evidence="7" key="1">
    <citation type="submission" date="2024-07" db="EMBL/GenBank/DDBJ databases">
        <title>Two chromosome-level genome assemblies of Korean endemic species Abeliophyllum distichum and Forsythia ovata (Oleaceae).</title>
        <authorList>
            <person name="Jang H."/>
        </authorList>
    </citation>
    <scope>NUCLEOTIDE SEQUENCE [LARGE SCALE GENOMIC DNA]</scope>
</reference>
<proteinExistence type="predicted"/>
<dbReference type="Gene3D" id="2.40.330.10">
    <property type="entry name" value="DNA-binding pseudobarrel domain"/>
    <property type="match status" value="1"/>
</dbReference>
<protein>
    <recommendedName>
        <fullName evidence="8">B3 domain-containing protein</fullName>
    </recommendedName>
</protein>
<dbReference type="GO" id="GO:0005634">
    <property type="term" value="C:nucleus"/>
    <property type="evidence" value="ECO:0007669"/>
    <property type="project" value="UniProtKB-SubCell"/>
</dbReference>
<dbReference type="AlphaFoldDB" id="A0ABD1TT76"/>
<dbReference type="InterPro" id="IPR015300">
    <property type="entry name" value="DNA-bd_pseudobarrel_sf"/>
</dbReference>
<evidence type="ECO:0000313" key="6">
    <source>
        <dbReference type="EMBL" id="KAL2515935.1"/>
    </source>
</evidence>
<name>A0ABD1TT76_9LAMI</name>
<accession>A0ABD1TT76</accession>
<keyword evidence="5" id="KW-0539">Nucleus</keyword>
<dbReference type="CDD" id="cd10017">
    <property type="entry name" value="B3_DNA"/>
    <property type="match status" value="1"/>
</dbReference>
<keyword evidence="7" id="KW-1185">Reference proteome</keyword>
<comment type="caution">
    <text evidence="6">The sequence shown here is derived from an EMBL/GenBank/DDBJ whole genome shotgun (WGS) entry which is preliminary data.</text>
</comment>
<evidence type="ECO:0000256" key="2">
    <source>
        <dbReference type="ARBA" id="ARBA00023015"/>
    </source>
</evidence>
<dbReference type="InterPro" id="IPR003340">
    <property type="entry name" value="B3_DNA-bd"/>
</dbReference>
<sequence length="183" mass="21399">MALEIVQELDVEHEDSIIIEAQVDDPIIMGVEIVPYVQPQNPIIMEAEVIQQVQAQAVDPDHWRIKKVLKKSDIDGSSRLLIGRNRVLTHITPFFTNKSSEFCQNKDGIRVTVFYVNTLTEHMLTLKKWTTNSFLLLNNWKRNFVKRRQLKENDEVGLRLDVNTSRLEEAPELRMRLHFIAYM</sequence>
<evidence type="ECO:0000256" key="1">
    <source>
        <dbReference type="ARBA" id="ARBA00004123"/>
    </source>
</evidence>
<dbReference type="InterPro" id="IPR051442">
    <property type="entry name" value="B3_domain"/>
</dbReference>
<dbReference type="PANTHER" id="PTHR34269">
    <property type="entry name" value="TRANSCRIPTION FACTOR B3-DOMAIN FAMILY-RELATED"/>
    <property type="match status" value="1"/>
</dbReference>
<keyword evidence="4" id="KW-0804">Transcription</keyword>